<dbReference type="Gene3D" id="3.40.50.360">
    <property type="match status" value="1"/>
</dbReference>
<evidence type="ECO:0000256" key="2">
    <source>
        <dbReference type="ARBA" id="ARBA00023002"/>
    </source>
</evidence>
<evidence type="ECO:0000313" key="5">
    <source>
        <dbReference type="Proteomes" id="UP000306602"/>
    </source>
</evidence>
<organism evidence="4 5">
    <name type="scientific">Aliishimia ponticola</name>
    <dbReference type="NCBI Taxonomy" id="2499833"/>
    <lineage>
        <taxon>Bacteria</taxon>
        <taxon>Pseudomonadati</taxon>
        <taxon>Pseudomonadota</taxon>
        <taxon>Alphaproteobacteria</taxon>
        <taxon>Rhodobacterales</taxon>
        <taxon>Paracoccaceae</taxon>
        <taxon>Aliishimia</taxon>
    </lineage>
</organism>
<keyword evidence="2" id="KW-0560">Oxidoreductase</keyword>
<comment type="caution">
    <text evidence="4">The sequence shown here is derived from an EMBL/GenBank/DDBJ whole genome shotgun (WGS) entry which is preliminary data.</text>
</comment>
<protein>
    <submittedName>
        <fullName evidence="4">Flavodoxin family protein</fullName>
    </submittedName>
</protein>
<sequence>MNILIIQGHPDPAGGHLCHALAEAYANGARAAGHALRIQTPAEHQIAFLRNQDDFKSGAVPEYAQAAQQDLLWAGHIVLIFPLWLGSMPARLKAWMEQTLREGFAFQIDAKSGVKRHLKGRSVRLIVPMGAPAWAYRLIFGAFGLRMLRRSVLWLTGVGPVRQTIIGGVGELPAERVEKLLARMADLGRNAA</sequence>
<keyword evidence="5" id="KW-1185">Reference proteome</keyword>
<feature type="domain" description="Flavodoxin-like fold" evidence="3">
    <location>
        <begin position="1"/>
        <end position="184"/>
    </location>
</feature>
<evidence type="ECO:0000313" key="4">
    <source>
        <dbReference type="EMBL" id="THH38673.1"/>
    </source>
</evidence>
<dbReference type="RefSeq" id="WP_136461564.1">
    <property type="nucleotide sequence ID" value="NZ_SRKY01000001.1"/>
</dbReference>
<accession>A0A4V3XKX8</accession>
<dbReference type="GO" id="GO:0005829">
    <property type="term" value="C:cytosol"/>
    <property type="evidence" value="ECO:0007669"/>
    <property type="project" value="TreeGrafter"/>
</dbReference>
<reference evidence="4 5" key="1">
    <citation type="submission" date="2019-04" db="EMBL/GenBank/DDBJ databases">
        <title>Shimia ponticola sp. nov., isolated from seawater.</title>
        <authorList>
            <person name="Kim Y.-O."/>
            <person name="Yoon J.-H."/>
        </authorList>
    </citation>
    <scope>NUCLEOTIDE SEQUENCE [LARGE SCALE GENOMIC DNA]</scope>
    <source>
        <strain evidence="4 5">MYP11</strain>
    </source>
</reference>
<dbReference type="AlphaFoldDB" id="A0A4V3XKX8"/>
<dbReference type="InterPro" id="IPR003680">
    <property type="entry name" value="Flavodoxin_fold"/>
</dbReference>
<dbReference type="PANTHER" id="PTHR10204:SF34">
    <property type="entry name" value="NAD(P)H DEHYDROGENASE [QUINONE] 1 ISOFORM 1"/>
    <property type="match status" value="1"/>
</dbReference>
<dbReference type="SUPFAM" id="SSF52218">
    <property type="entry name" value="Flavoproteins"/>
    <property type="match status" value="1"/>
</dbReference>
<proteinExistence type="inferred from homology"/>
<dbReference type="Proteomes" id="UP000306602">
    <property type="component" value="Unassembled WGS sequence"/>
</dbReference>
<dbReference type="EMBL" id="SRKY01000001">
    <property type="protein sequence ID" value="THH38673.1"/>
    <property type="molecule type" value="Genomic_DNA"/>
</dbReference>
<dbReference type="InterPro" id="IPR051545">
    <property type="entry name" value="NAD(P)H_dehydrogenase_qn"/>
</dbReference>
<evidence type="ECO:0000259" key="3">
    <source>
        <dbReference type="Pfam" id="PF02525"/>
    </source>
</evidence>
<dbReference type="OrthoDB" id="9798454at2"/>
<dbReference type="GO" id="GO:0003955">
    <property type="term" value="F:NAD(P)H dehydrogenase (quinone) activity"/>
    <property type="evidence" value="ECO:0007669"/>
    <property type="project" value="TreeGrafter"/>
</dbReference>
<comment type="similarity">
    <text evidence="1">Belongs to the NAD(P)H dehydrogenase (quinone) family.</text>
</comment>
<dbReference type="Pfam" id="PF02525">
    <property type="entry name" value="Flavodoxin_2"/>
    <property type="match status" value="1"/>
</dbReference>
<name>A0A4V3XKX8_9RHOB</name>
<dbReference type="PANTHER" id="PTHR10204">
    <property type="entry name" value="NAD P H OXIDOREDUCTASE-RELATED"/>
    <property type="match status" value="1"/>
</dbReference>
<evidence type="ECO:0000256" key="1">
    <source>
        <dbReference type="ARBA" id="ARBA00006252"/>
    </source>
</evidence>
<dbReference type="InterPro" id="IPR029039">
    <property type="entry name" value="Flavoprotein-like_sf"/>
</dbReference>
<gene>
    <name evidence="4" type="ORF">E4Z66_03640</name>
</gene>